<sequence>MTLEVLGTCKPENDDPSSPSPQSTHSVLTWSLSSRLQPSERAAFSVTSRLLAGIVTESLLRSYYIPIHSEEACGVCIILSTRVMGGNPILTRSLRPADVFAILPLHQEPVYSGTLSIHGRPIWLLDPLDVIPSIFELSTREAGLVKYPTLQESILSCLVSPPWQLGDSVVLALNRDPLHWWRKFASTIMMGSDINTSLAEELFSSYLWQRAVYENIPVCPTIFSPAIEWEQSIIEGHPTHPMHRARLAVPPLPYQDPQNRDWKHPRIRLALVSRSRLDIIGPFEKEIRRITELVARSSGMPVPQRDGYVVVPVYDLQIANIRDKFPDVEILDEEFSIPSLGQASIRTVVFPEAPDMALKLPVGIRISSVIRTIDNFSGKLGPRFSREVVPKLAIDTGILSVEQEVASAICARDTEGVRLDPAIGAHFTAVIRKRYIPDESEAIIVCAALLETGHSGLPAGIPIVQHIMGLDSQEKRFMFFNEYSRLLVTAVVPPLLHNGVGFEVHPQNMLLRLSRSTLTPTGFILRDLGDLLVHPATLSASTGFEFSFLPSDAVVSKPEDAAKLLYHTLIQNHLQRLARVLRLHSDGSAWSAVRAHLTQEIPHGSWLWWAWMDDTVKSLSGKCLMKMKIEGVCREPSIFEPFPNLIHYRPEGMNGT</sequence>
<evidence type="ECO:0000256" key="1">
    <source>
        <dbReference type="SAM" id="MobiDB-lite"/>
    </source>
</evidence>
<name>A0A9P5JX69_9AGAM</name>
<feature type="domain" description="Aerobactin siderophore biosynthesis IucA/IucC-like C-terminal" evidence="3">
    <location>
        <begin position="479"/>
        <end position="598"/>
    </location>
</feature>
<evidence type="ECO:0000313" key="4">
    <source>
        <dbReference type="EMBL" id="KAF8467015.1"/>
    </source>
</evidence>
<gene>
    <name evidence="4" type="ORF">DFH94DRAFT_676134</name>
</gene>
<feature type="region of interest" description="Disordered" evidence="1">
    <location>
        <begin position="1"/>
        <end position="25"/>
    </location>
</feature>
<dbReference type="Proteomes" id="UP000759537">
    <property type="component" value="Unassembled WGS sequence"/>
</dbReference>
<dbReference type="PANTHER" id="PTHR34384:SF5">
    <property type="entry name" value="L-2,3-DIAMINOPROPANOATE--CITRATE LIGASE"/>
    <property type="match status" value="1"/>
</dbReference>
<proteinExistence type="predicted"/>
<dbReference type="Pfam" id="PF04183">
    <property type="entry name" value="IucA_IucC"/>
    <property type="match status" value="1"/>
</dbReference>
<dbReference type="Gene3D" id="1.10.510.40">
    <property type="match status" value="1"/>
</dbReference>
<comment type="caution">
    <text evidence="4">The sequence shown here is derived from an EMBL/GenBank/DDBJ whole genome shotgun (WGS) entry which is preliminary data.</text>
</comment>
<dbReference type="Pfam" id="PF06276">
    <property type="entry name" value="FhuF"/>
    <property type="match status" value="1"/>
</dbReference>
<dbReference type="GO" id="GO:0019290">
    <property type="term" value="P:siderophore biosynthetic process"/>
    <property type="evidence" value="ECO:0007669"/>
    <property type="project" value="InterPro"/>
</dbReference>
<dbReference type="PANTHER" id="PTHR34384">
    <property type="entry name" value="L-2,3-DIAMINOPROPANOATE--CITRATE LIGASE"/>
    <property type="match status" value="1"/>
</dbReference>
<dbReference type="GO" id="GO:0016881">
    <property type="term" value="F:acid-amino acid ligase activity"/>
    <property type="evidence" value="ECO:0007669"/>
    <property type="project" value="UniProtKB-ARBA"/>
</dbReference>
<reference evidence="4" key="1">
    <citation type="submission" date="2019-10" db="EMBL/GenBank/DDBJ databases">
        <authorList>
            <consortium name="DOE Joint Genome Institute"/>
            <person name="Kuo A."/>
            <person name="Miyauchi S."/>
            <person name="Kiss E."/>
            <person name="Drula E."/>
            <person name="Kohler A."/>
            <person name="Sanchez-Garcia M."/>
            <person name="Andreopoulos B."/>
            <person name="Barry K.W."/>
            <person name="Bonito G."/>
            <person name="Buee M."/>
            <person name="Carver A."/>
            <person name="Chen C."/>
            <person name="Cichocki N."/>
            <person name="Clum A."/>
            <person name="Culley D."/>
            <person name="Crous P.W."/>
            <person name="Fauchery L."/>
            <person name="Girlanda M."/>
            <person name="Hayes R."/>
            <person name="Keri Z."/>
            <person name="LaButti K."/>
            <person name="Lipzen A."/>
            <person name="Lombard V."/>
            <person name="Magnuson J."/>
            <person name="Maillard F."/>
            <person name="Morin E."/>
            <person name="Murat C."/>
            <person name="Nolan M."/>
            <person name="Ohm R."/>
            <person name="Pangilinan J."/>
            <person name="Pereira M."/>
            <person name="Perotto S."/>
            <person name="Peter M."/>
            <person name="Riley R."/>
            <person name="Sitrit Y."/>
            <person name="Stielow B."/>
            <person name="Szollosi G."/>
            <person name="Zifcakova L."/>
            <person name="Stursova M."/>
            <person name="Spatafora J.W."/>
            <person name="Tedersoo L."/>
            <person name="Vaario L.-M."/>
            <person name="Yamada A."/>
            <person name="Yan M."/>
            <person name="Wang P."/>
            <person name="Xu J."/>
            <person name="Bruns T."/>
            <person name="Baldrian P."/>
            <person name="Vilgalys R."/>
            <person name="Henrissat B."/>
            <person name="Grigoriev I.V."/>
            <person name="Hibbett D."/>
            <person name="Nagy L.G."/>
            <person name="Martin F.M."/>
        </authorList>
    </citation>
    <scope>NUCLEOTIDE SEQUENCE</scope>
    <source>
        <strain evidence="4">Prilba</strain>
    </source>
</reference>
<reference evidence="4" key="2">
    <citation type="journal article" date="2020" name="Nat. Commun.">
        <title>Large-scale genome sequencing of mycorrhizal fungi provides insights into the early evolution of symbiotic traits.</title>
        <authorList>
            <person name="Miyauchi S."/>
            <person name="Kiss E."/>
            <person name="Kuo A."/>
            <person name="Drula E."/>
            <person name="Kohler A."/>
            <person name="Sanchez-Garcia M."/>
            <person name="Morin E."/>
            <person name="Andreopoulos B."/>
            <person name="Barry K.W."/>
            <person name="Bonito G."/>
            <person name="Buee M."/>
            <person name="Carver A."/>
            <person name="Chen C."/>
            <person name="Cichocki N."/>
            <person name="Clum A."/>
            <person name="Culley D."/>
            <person name="Crous P.W."/>
            <person name="Fauchery L."/>
            <person name="Girlanda M."/>
            <person name="Hayes R.D."/>
            <person name="Keri Z."/>
            <person name="LaButti K."/>
            <person name="Lipzen A."/>
            <person name="Lombard V."/>
            <person name="Magnuson J."/>
            <person name="Maillard F."/>
            <person name="Murat C."/>
            <person name="Nolan M."/>
            <person name="Ohm R.A."/>
            <person name="Pangilinan J."/>
            <person name="Pereira M.F."/>
            <person name="Perotto S."/>
            <person name="Peter M."/>
            <person name="Pfister S."/>
            <person name="Riley R."/>
            <person name="Sitrit Y."/>
            <person name="Stielow J.B."/>
            <person name="Szollosi G."/>
            <person name="Zifcakova L."/>
            <person name="Stursova M."/>
            <person name="Spatafora J.W."/>
            <person name="Tedersoo L."/>
            <person name="Vaario L.M."/>
            <person name="Yamada A."/>
            <person name="Yan M."/>
            <person name="Wang P."/>
            <person name="Xu J."/>
            <person name="Bruns T."/>
            <person name="Baldrian P."/>
            <person name="Vilgalys R."/>
            <person name="Dunand C."/>
            <person name="Henrissat B."/>
            <person name="Grigoriev I.V."/>
            <person name="Hibbett D."/>
            <person name="Nagy L.G."/>
            <person name="Martin F.M."/>
        </authorList>
    </citation>
    <scope>NUCLEOTIDE SEQUENCE</scope>
    <source>
        <strain evidence="4">Prilba</strain>
    </source>
</reference>
<feature type="domain" description="Aerobactin siderophore biosynthesis IucA/IucC N-terminal" evidence="2">
    <location>
        <begin position="227"/>
        <end position="450"/>
    </location>
</feature>
<keyword evidence="5" id="KW-1185">Reference proteome</keyword>
<feature type="compositionally biased region" description="Polar residues" evidence="1">
    <location>
        <begin position="16"/>
        <end position="25"/>
    </location>
</feature>
<dbReference type="OrthoDB" id="2117718at2759"/>
<evidence type="ECO:0000259" key="3">
    <source>
        <dbReference type="Pfam" id="PF06276"/>
    </source>
</evidence>
<dbReference type="AlphaFoldDB" id="A0A9P5JX69"/>
<dbReference type="InterPro" id="IPR022770">
    <property type="entry name" value="IucA/IucC-like_C"/>
</dbReference>
<evidence type="ECO:0000259" key="2">
    <source>
        <dbReference type="Pfam" id="PF04183"/>
    </source>
</evidence>
<organism evidence="4 5">
    <name type="scientific">Russula ochroleuca</name>
    <dbReference type="NCBI Taxonomy" id="152965"/>
    <lineage>
        <taxon>Eukaryota</taxon>
        <taxon>Fungi</taxon>
        <taxon>Dikarya</taxon>
        <taxon>Basidiomycota</taxon>
        <taxon>Agaricomycotina</taxon>
        <taxon>Agaricomycetes</taxon>
        <taxon>Russulales</taxon>
        <taxon>Russulaceae</taxon>
        <taxon>Russula</taxon>
    </lineage>
</organism>
<dbReference type="EMBL" id="WHVB01000038">
    <property type="protein sequence ID" value="KAF8467015.1"/>
    <property type="molecule type" value="Genomic_DNA"/>
</dbReference>
<protein>
    <submittedName>
        <fullName evidence="4">IucC family-domain-containing protein</fullName>
    </submittedName>
</protein>
<evidence type="ECO:0000313" key="5">
    <source>
        <dbReference type="Proteomes" id="UP000759537"/>
    </source>
</evidence>
<accession>A0A9P5JX69</accession>
<dbReference type="InterPro" id="IPR037455">
    <property type="entry name" value="LucA/IucC-like"/>
</dbReference>
<dbReference type="InterPro" id="IPR007310">
    <property type="entry name" value="Aerobactin_biosyn_IucA/IucC_N"/>
</dbReference>